<dbReference type="FunFam" id="1.10.30.10:FF:000003">
    <property type="entry name" value="Putative transcription factor SOX-6"/>
    <property type="match status" value="1"/>
</dbReference>
<feature type="compositionally biased region" description="Polar residues" evidence="6">
    <location>
        <begin position="352"/>
        <end position="362"/>
    </location>
</feature>
<evidence type="ECO:0000256" key="3">
    <source>
        <dbReference type="ARBA" id="ARBA00023163"/>
    </source>
</evidence>
<dbReference type="Proteomes" id="UP001549920">
    <property type="component" value="Unassembled WGS sequence"/>
</dbReference>
<keyword evidence="10" id="KW-1185">Reference proteome</keyword>
<evidence type="ECO:0000313" key="11">
    <source>
        <dbReference type="Proteomes" id="UP001549921"/>
    </source>
</evidence>
<comment type="caution">
    <text evidence="8">The sequence shown here is derived from an EMBL/GenBank/DDBJ whole genome shotgun (WGS) entry which is preliminary data.</text>
</comment>
<keyword evidence="1" id="KW-0805">Transcription regulation</keyword>
<dbReference type="GO" id="GO:0003677">
    <property type="term" value="F:DNA binding"/>
    <property type="evidence" value="ECO:0007669"/>
    <property type="project" value="UniProtKB-UniRule"/>
</dbReference>
<keyword evidence="4 5" id="KW-0539">Nucleus</keyword>
<feature type="region of interest" description="Disordered" evidence="6">
    <location>
        <begin position="499"/>
        <end position="534"/>
    </location>
</feature>
<dbReference type="Gene3D" id="1.10.30.10">
    <property type="entry name" value="High mobility group box domain"/>
    <property type="match status" value="1"/>
</dbReference>
<proteinExistence type="predicted"/>
<feature type="region of interest" description="Disordered" evidence="6">
    <location>
        <begin position="150"/>
        <end position="175"/>
    </location>
</feature>
<dbReference type="InterPro" id="IPR009071">
    <property type="entry name" value="HMG_box_dom"/>
</dbReference>
<keyword evidence="3" id="KW-0804">Transcription</keyword>
<evidence type="ECO:0000256" key="5">
    <source>
        <dbReference type="PROSITE-ProRule" id="PRU00267"/>
    </source>
</evidence>
<dbReference type="CDD" id="cd22042">
    <property type="entry name" value="HMG-box_EGL13-like"/>
    <property type="match status" value="1"/>
</dbReference>
<evidence type="ECO:0000313" key="10">
    <source>
        <dbReference type="Proteomes" id="UP001549920"/>
    </source>
</evidence>
<dbReference type="PANTHER" id="PTHR45789:SF2">
    <property type="entry name" value="FI18025P1"/>
    <property type="match status" value="1"/>
</dbReference>
<dbReference type="PANTHER" id="PTHR45789">
    <property type="entry name" value="FI18025P1"/>
    <property type="match status" value="1"/>
</dbReference>
<evidence type="ECO:0000256" key="4">
    <source>
        <dbReference type="ARBA" id="ARBA00023242"/>
    </source>
</evidence>
<feature type="domain" description="HMG box" evidence="7">
    <location>
        <begin position="384"/>
        <end position="452"/>
    </location>
</feature>
<dbReference type="AlphaFoldDB" id="A0ABD0SVU8"/>
<dbReference type="SMART" id="SM00398">
    <property type="entry name" value="HMG"/>
    <property type="match status" value="1"/>
</dbReference>
<evidence type="ECO:0000256" key="2">
    <source>
        <dbReference type="ARBA" id="ARBA00023125"/>
    </source>
</evidence>
<evidence type="ECO:0000256" key="1">
    <source>
        <dbReference type="ARBA" id="ARBA00023015"/>
    </source>
</evidence>
<name>A0ABD0SVU8_LOXSC</name>
<feature type="compositionally biased region" description="Polar residues" evidence="6">
    <location>
        <begin position="311"/>
        <end position="324"/>
    </location>
</feature>
<feature type="DNA-binding region" description="HMG box" evidence="5">
    <location>
        <begin position="384"/>
        <end position="452"/>
    </location>
</feature>
<feature type="region of interest" description="Disordered" evidence="6">
    <location>
        <begin position="1"/>
        <end position="68"/>
    </location>
</feature>
<accession>A0ABD0SVU8</accession>
<feature type="compositionally biased region" description="Low complexity" evidence="6">
    <location>
        <begin position="499"/>
        <end position="509"/>
    </location>
</feature>
<organism evidence="8 11">
    <name type="scientific">Loxostege sticticalis</name>
    <name type="common">Beet webworm moth</name>
    <dbReference type="NCBI Taxonomy" id="481309"/>
    <lineage>
        <taxon>Eukaryota</taxon>
        <taxon>Metazoa</taxon>
        <taxon>Ecdysozoa</taxon>
        <taxon>Arthropoda</taxon>
        <taxon>Hexapoda</taxon>
        <taxon>Insecta</taxon>
        <taxon>Pterygota</taxon>
        <taxon>Neoptera</taxon>
        <taxon>Endopterygota</taxon>
        <taxon>Lepidoptera</taxon>
        <taxon>Glossata</taxon>
        <taxon>Ditrysia</taxon>
        <taxon>Pyraloidea</taxon>
        <taxon>Crambidae</taxon>
        <taxon>Pyraustinae</taxon>
        <taxon>Loxostege</taxon>
    </lineage>
</organism>
<dbReference type="SUPFAM" id="SSF47095">
    <property type="entry name" value="HMG-box"/>
    <property type="match status" value="1"/>
</dbReference>
<dbReference type="EMBL" id="JBEUOH010000014">
    <property type="protein sequence ID" value="KAL0879488.1"/>
    <property type="molecule type" value="Genomic_DNA"/>
</dbReference>
<dbReference type="InterPro" id="IPR051356">
    <property type="entry name" value="SOX/SOX-like_TF"/>
</dbReference>
<keyword evidence="2 5" id="KW-0238">DNA-binding</keyword>
<dbReference type="GO" id="GO:0005634">
    <property type="term" value="C:nucleus"/>
    <property type="evidence" value="ECO:0007669"/>
    <property type="project" value="UniProtKB-UniRule"/>
</dbReference>
<sequence length="534" mass="60453">MSSKRKSPPSKLQEGAADEKQEAGPATLDFEHESDDTDQHYKFSPSSSTRTSISEEDQFEEERPSKKQRFETLDMTNNLLVPSSFLGLHQVNDLQNRRRGSSECSSPGAEAKVLGLCNNNNSLLNHNSALSLAPPHKRSMDDVLKRLTSKMNNSTIKEEKRPTPSTTPVKQNNDRRGVLDAAALQALAGESVLEKERQLSEMILQLQMVREQLLAQQEHAKNIGNVTAELEIQRLQQEQLRRQELVRRQHGMYPGPPLSLLPLLEQMRPQPPSQPQNVVPTSPWPATAQLAQLTASARSSPPQDPDAPLNLSKQRSPSPAQQSMMLPRFVPYPPMDESPQYMPKEEEYNPGVNASSWNQSPQEEVDKAKLVRQPRRDETGKPHIKRPMNAFMVWAKDERRKILKACPDMHNSNISKILGARWKAMSNAEKQPYYEEQSRLSKLHMEKHPDYRYRPRPKRTCIVDGKKMRISEYKNLMRSRRQEMRQLWCRDGAGELGFLPSLSSPGPSNSSPPPNGGNYMNPAFSPPLSPGEED</sequence>
<dbReference type="Proteomes" id="UP001549921">
    <property type="component" value="Unassembled WGS sequence"/>
</dbReference>
<evidence type="ECO:0000256" key="6">
    <source>
        <dbReference type="SAM" id="MobiDB-lite"/>
    </source>
</evidence>
<evidence type="ECO:0000259" key="7">
    <source>
        <dbReference type="PROSITE" id="PS50118"/>
    </source>
</evidence>
<evidence type="ECO:0000313" key="8">
    <source>
        <dbReference type="EMBL" id="KAL0829869.1"/>
    </source>
</evidence>
<dbReference type="Pfam" id="PF00505">
    <property type="entry name" value="HMG_box"/>
    <property type="match status" value="1"/>
</dbReference>
<dbReference type="EMBL" id="JBEDNZ010000014">
    <property type="protein sequence ID" value="KAL0829869.1"/>
    <property type="molecule type" value="Genomic_DNA"/>
</dbReference>
<evidence type="ECO:0000313" key="9">
    <source>
        <dbReference type="EMBL" id="KAL0879487.1"/>
    </source>
</evidence>
<dbReference type="InterPro" id="IPR036910">
    <property type="entry name" value="HMG_box_dom_sf"/>
</dbReference>
<reference evidence="10 11" key="1">
    <citation type="submission" date="2024-06" db="EMBL/GenBank/DDBJ databases">
        <title>A chromosome-level genome assembly of beet webworm, Loxostege sticticalis.</title>
        <authorList>
            <person name="Zhang Y."/>
        </authorList>
    </citation>
    <scope>NUCLEOTIDE SEQUENCE [LARGE SCALE GENOMIC DNA]</scope>
    <source>
        <strain evidence="9">AQ026</strain>
        <strain evidence="8">AQ028</strain>
        <tissue evidence="8">Male pupae</tissue>
        <tissue evidence="9">Whole body</tissue>
    </source>
</reference>
<feature type="region of interest" description="Disordered" evidence="6">
    <location>
        <begin position="293"/>
        <end position="368"/>
    </location>
</feature>
<protein>
    <recommendedName>
        <fullName evidence="7">HMG box domain-containing protein</fullName>
    </recommendedName>
</protein>
<dbReference type="EMBL" id="JBEUOH010000014">
    <property type="protein sequence ID" value="KAL0879487.1"/>
    <property type="molecule type" value="Genomic_DNA"/>
</dbReference>
<gene>
    <name evidence="9" type="ORF">ABMA27_003234</name>
    <name evidence="8" type="ORF">ABMA28_003350</name>
</gene>
<dbReference type="PROSITE" id="PS50118">
    <property type="entry name" value="HMG_BOX_2"/>
    <property type="match status" value="1"/>
</dbReference>
<feature type="compositionally biased region" description="Pro residues" evidence="6">
    <location>
        <begin position="524"/>
        <end position="534"/>
    </location>
</feature>